<keyword evidence="9" id="KW-0406">Ion transport</keyword>
<feature type="transmembrane region" description="Helical" evidence="11">
    <location>
        <begin position="278"/>
        <end position="298"/>
    </location>
</feature>
<dbReference type="InterPro" id="IPR045861">
    <property type="entry name" value="CorA_cytoplasmic_dom"/>
</dbReference>
<keyword evidence="5" id="KW-0997">Cell inner membrane</keyword>
<evidence type="ECO:0000256" key="2">
    <source>
        <dbReference type="ARBA" id="ARBA00009765"/>
    </source>
</evidence>
<evidence type="ECO:0000256" key="10">
    <source>
        <dbReference type="ARBA" id="ARBA00023136"/>
    </source>
</evidence>
<evidence type="ECO:0008006" key="14">
    <source>
        <dbReference type="Google" id="ProtNLM"/>
    </source>
</evidence>
<keyword evidence="10 11" id="KW-0472">Membrane</keyword>
<dbReference type="Gene3D" id="3.30.460.20">
    <property type="entry name" value="CorA soluble domain-like"/>
    <property type="match status" value="1"/>
</dbReference>
<dbReference type="GO" id="GO:0015087">
    <property type="term" value="F:cobalt ion transmembrane transporter activity"/>
    <property type="evidence" value="ECO:0007669"/>
    <property type="project" value="TreeGrafter"/>
</dbReference>
<keyword evidence="7" id="KW-0862">Zinc</keyword>
<dbReference type="SUPFAM" id="SSF144083">
    <property type="entry name" value="Magnesium transport protein CorA, transmembrane region"/>
    <property type="match status" value="1"/>
</dbReference>
<dbReference type="GO" id="GO:0000287">
    <property type="term" value="F:magnesium ion binding"/>
    <property type="evidence" value="ECO:0007669"/>
    <property type="project" value="TreeGrafter"/>
</dbReference>
<keyword evidence="6 11" id="KW-0812">Transmembrane</keyword>
<dbReference type="EMBL" id="MFLV01000009">
    <property type="protein sequence ID" value="OGG71822.1"/>
    <property type="molecule type" value="Genomic_DNA"/>
</dbReference>
<evidence type="ECO:0000256" key="9">
    <source>
        <dbReference type="ARBA" id="ARBA00023065"/>
    </source>
</evidence>
<evidence type="ECO:0000313" key="13">
    <source>
        <dbReference type="Proteomes" id="UP000179115"/>
    </source>
</evidence>
<dbReference type="PANTHER" id="PTHR46494">
    <property type="entry name" value="CORA FAMILY METAL ION TRANSPORTER (EUROFUNG)"/>
    <property type="match status" value="1"/>
</dbReference>
<dbReference type="STRING" id="1798508.A3A35_02785"/>
<sequence>MVNRYEHNGLVWVDLETPTETEVRQIMEEFTIDPLVAEELLIPSVKPKVESYRNYIYLILHFPAFKHTHTDNREQEIDFIVGKRFLITARYDTIDPLHKFAKVFEVHSILEKKDQVKHGGFLLYHMIRKLYKAVEHELDFIRDELVDVEQKIFEGREREMVVKLSELSRALLCFKQSLSMHRATLESFDHAAGRFFGTTFSYHMRSVVGLYQRVQEDIIGNLDTLSELRETNNSLLSIKQNEIMKTLTLMAFTTFPLVLIAAIFSMDTKNTPFIGNPFDFWIVLGIMLCATGVFFSFFRHRGWL</sequence>
<evidence type="ECO:0000256" key="7">
    <source>
        <dbReference type="ARBA" id="ARBA00022833"/>
    </source>
</evidence>
<evidence type="ECO:0000256" key="3">
    <source>
        <dbReference type="ARBA" id="ARBA00022448"/>
    </source>
</evidence>
<organism evidence="12 13">
    <name type="scientific">Candidatus Kaiserbacteria bacterium RIFCSPLOWO2_01_FULL_51_21</name>
    <dbReference type="NCBI Taxonomy" id="1798508"/>
    <lineage>
        <taxon>Bacteria</taxon>
        <taxon>Candidatus Kaiseribacteriota</taxon>
    </lineage>
</organism>
<evidence type="ECO:0000256" key="4">
    <source>
        <dbReference type="ARBA" id="ARBA00022475"/>
    </source>
</evidence>
<dbReference type="PANTHER" id="PTHR46494:SF3">
    <property type="entry name" value="ZINC TRANSPORT PROTEIN ZNTB"/>
    <property type="match status" value="1"/>
</dbReference>
<name>A0A1F6EF26_9BACT</name>
<dbReference type="GO" id="GO:0015095">
    <property type="term" value="F:magnesium ion transmembrane transporter activity"/>
    <property type="evidence" value="ECO:0007669"/>
    <property type="project" value="TreeGrafter"/>
</dbReference>
<dbReference type="AlphaFoldDB" id="A0A1F6EF26"/>
<evidence type="ECO:0000256" key="1">
    <source>
        <dbReference type="ARBA" id="ARBA00004651"/>
    </source>
</evidence>
<dbReference type="GO" id="GO:0005886">
    <property type="term" value="C:plasma membrane"/>
    <property type="evidence" value="ECO:0007669"/>
    <property type="project" value="UniProtKB-SubCell"/>
</dbReference>
<proteinExistence type="inferred from homology"/>
<keyword evidence="4" id="KW-1003">Cell membrane</keyword>
<dbReference type="InterPro" id="IPR045863">
    <property type="entry name" value="CorA_TM1_TM2"/>
</dbReference>
<evidence type="ECO:0000256" key="11">
    <source>
        <dbReference type="SAM" id="Phobius"/>
    </source>
</evidence>
<comment type="caution">
    <text evidence="12">The sequence shown here is derived from an EMBL/GenBank/DDBJ whole genome shotgun (WGS) entry which is preliminary data.</text>
</comment>
<protein>
    <recommendedName>
        <fullName evidence="14">Magnesium transport protein CorA</fullName>
    </recommendedName>
</protein>
<gene>
    <name evidence="12" type="ORF">A3A35_02785</name>
</gene>
<keyword evidence="3" id="KW-0813">Transport</keyword>
<evidence type="ECO:0000256" key="8">
    <source>
        <dbReference type="ARBA" id="ARBA00022989"/>
    </source>
</evidence>
<comment type="similarity">
    <text evidence="2">Belongs to the CorA metal ion transporter (MIT) (TC 1.A.35) family.</text>
</comment>
<accession>A0A1F6EF26</accession>
<reference evidence="12 13" key="1">
    <citation type="journal article" date="2016" name="Nat. Commun.">
        <title>Thousands of microbial genomes shed light on interconnected biogeochemical processes in an aquifer system.</title>
        <authorList>
            <person name="Anantharaman K."/>
            <person name="Brown C.T."/>
            <person name="Hug L.A."/>
            <person name="Sharon I."/>
            <person name="Castelle C.J."/>
            <person name="Probst A.J."/>
            <person name="Thomas B.C."/>
            <person name="Singh A."/>
            <person name="Wilkins M.J."/>
            <person name="Karaoz U."/>
            <person name="Brodie E.L."/>
            <person name="Williams K.H."/>
            <person name="Hubbard S.S."/>
            <person name="Banfield J.F."/>
        </authorList>
    </citation>
    <scope>NUCLEOTIDE SEQUENCE [LARGE SCALE GENOMIC DNA]</scope>
</reference>
<evidence type="ECO:0000256" key="5">
    <source>
        <dbReference type="ARBA" id="ARBA00022519"/>
    </source>
</evidence>
<keyword evidence="8 11" id="KW-1133">Transmembrane helix</keyword>
<dbReference type="Proteomes" id="UP000179115">
    <property type="component" value="Unassembled WGS sequence"/>
</dbReference>
<dbReference type="SUPFAM" id="SSF143865">
    <property type="entry name" value="CorA soluble domain-like"/>
    <property type="match status" value="1"/>
</dbReference>
<evidence type="ECO:0000313" key="12">
    <source>
        <dbReference type="EMBL" id="OGG71822.1"/>
    </source>
</evidence>
<comment type="subcellular location">
    <subcellularLocation>
        <location evidence="1">Cell membrane</location>
        <topology evidence="1">Multi-pass membrane protein</topology>
    </subcellularLocation>
</comment>
<dbReference type="Pfam" id="PF01544">
    <property type="entry name" value="CorA"/>
    <property type="match status" value="1"/>
</dbReference>
<feature type="transmembrane region" description="Helical" evidence="11">
    <location>
        <begin position="247"/>
        <end position="266"/>
    </location>
</feature>
<dbReference type="InterPro" id="IPR002523">
    <property type="entry name" value="MgTranspt_CorA/ZnTranspt_ZntB"/>
</dbReference>
<evidence type="ECO:0000256" key="6">
    <source>
        <dbReference type="ARBA" id="ARBA00022692"/>
    </source>
</evidence>
<dbReference type="GO" id="GO:0050897">
    <property type="term" value="F:cobalt ion binding"/>
    <property type="evidence" value="ECO:0007669"/>
    <property type="project" value="TreeGrafter"/>
</dbReference>
<dbReference type="Gene3D" id="1.20.58.340">
    <property type="entry name" value="Magnesium transport protein CorA, transmembrane region"/>
    <property type="match status" value="2"/>
</dbReference>